<keyword evidence="7" id="KW-0328">Glycosyltransferase</keyword>
<evidence type="ECO:0000256" key="15">
    <source>
        <dbReference type="ARBA" id="ARBA00034000"/>
    </source>
</evidence>
<dbReference type="EMBL" id="LQWZ01000033">
    <property type="protein sequence ID" value="OAH54401.1"/>
    <property type="molecule type" value="Genomic_DNA"/>
</dbReference>
<evidence type="ECO:0000259" key="19">
    <source>
        <dbReference type="Pfam" id="PF00912"/>
    </source>
</evidence>
<keyword evidence="17" id="KW-0812">Transmembrane</keyword>
<dbReference type="GO" id="GO:0009252">
    <property type="term" value="P:peptidoglycan biosynthetic process"/>
    <property type="evidence" value="ECO:0007669"/>
    <property type="project" value="UniProtKB-KW"/>
</dbReference>
<evidence type="ECO:0000256" key="5">
    <source>
        <dbReference type="ARBA" id="ARBA00022645"/>
    </source>
</evidence>
<evidence type="ECO:0000256" key="2">
    <source>
        <dbReference type="ARBA" id="ARBA00007090"/>
    </source>
</evidence>
<dbReference type="InterPro" id="IPR001460">
    <property type="entry name" value="PCN-bd_Tpept"/>
</dbReference>
<reference evidence="20 21" key="1">
    <citation type="submission" date="2016-01" db="EMBL/GenBank/DDBJ databases">
        <title>Investigation of taxonomic status of Bacillus aminovorans.</title>
        <authorList>
            <person name="Verma A."/>
            <person name="Pal Y."/>
            <person name="Krishnamurthi S."/>
        </authorList>
    </citation>
    <scope>NUCLEOTIDE SEQUENCE [LARGE SCALE GENOMIC DNA]</scope>
    <source>
        <strain evidence="20 21">DSM 4337</strain>
    </source>
</reference>
<dbReference type="AlphaFoldDB" id="A0A177KPA8"/>
<dbReference type="SUPFAM" id="SSF53955">
    <property type="entry name" value="Lysozyme-like"/>
    <property type="match status" value="1"/>
</dbReference>
<dbReference type="NCBIfam" id="TIGR02074">
    <property type="entry name" value="PBP_1a_fam"/>
    <property type="match status" value="1"/>
</dbReference>
<evidence type="ECO:0000256" key="14">
    <source>
        <dbReference type="ARBA" id="ARBA00023316"/>
    </source>
</evidence>
<dbReference type="GO" id="GO:0008955">
    <property type="term" value="F:peptidoglycan glycosyltransferase activity"/>
    <property type="evidence" value="ECO:0007669"/>
    <property type="project" value="UniProtKB-EC"/>
</dbReference>
<dbReference type="GO" id="GO:0008360">
    <property type="term" value="P:regulation of cell shape"/>
    <property type="evidence" value="ECO:0007669"/>
    <property type="project" value="UniProtKB-KW"/>
</dbReference>
<keyword evidence="10" id="KW-0133">Cell shape</keyword>
<evidence type="ECO:0000256" key="9">
    <source>
        <dbReference type="ARBA" id="ARBA00022801"/>
    </source>
</evidence>
<keyword evidence="17" id="KW-1133">Transmembrane helix</keyword>
<keyword evidence="6" id="KW-0645">Protease</keyword>
<dbReference type="GO" id="GO:0030288">
    <property type="term" value="C:outer membrane-bounded periplasmic space"/>
    <property type="evidence" value="ECO:0007669"/>
    <property type="project" value="TreeGrafter"/>
</dbReference>
<proteinExistence type="inferred from homology"/>
<keyword evidence="9" id="KW-0378">Hydrolase</keyword>
<organism evidence="20 21">
    <name type="scientific">Domibacillus aminovorans</name>
    <dbReference type="NCBI Taxonomy" id="29332"/>
    <lineage>
        <taxon>Bacteria</taxon>
        <taxon>Bacillati</taxon>
        <taxon>Bacillota</taxon>
        <taxon>Bacilli</taxon>
        <taxon>Bacillales</taxon>
        <taxon>Bacillaceae</taxon>
        <taxon>Domibacillus</taxon>
    </lineage>
</organism>
<keyword evidence="11" id="KW-0573">Peptidoglycan synthesis</keyword>
<protein>
    <submittedName>
        <fullName evidence="20">Monofunctional biosynthetic peptidoglycan transglycosylase</fullName>
    </submittedName>
</protein>
<evidence type="ECO:0000256" key="10">
    <source>
        <dbReference type="ARBA" id="ARBA00022960"/>
    </source>
</evidence>
<evidence type="ECO:0000256" key="13">
    <source>
        <dbReference type="ARBA" id="ARBA00023268"/>
    </source>
</evidence>
<sequence length="654" mass="71969">MNKEAALMKKWIKWIGVGMIIFISAAAIVLYALSAAGPPDTTVSRSTIFYAADGTKASEAHTGEKRYWVELDEISPSVMDAVIAIEDKKFYHHFGLDLKRIAGALIADMKAMAKVQGASTITQQYARNVFLTHDKTWSRKLKEAWYATRLEFFYTKDEILEGYLNTVYFGHGAYGIEAASRFYFNKSADELTTSEAALLAGIPKGPSIYSPLVSREKAEDRRRLILSEMNLPEKEYANAIAEVPDITGAFTDNKTTAPYFIDAVRAQLESLGFREQSGLKVYTTLNPKHQKAADEAIANGIASGAKVEAALVSINPSNHFVTALSGGRDYSVSPFNRAVQALRQPGSLMKPFLYYAALENGFTPVTMRKSEPTTFNETYKPKNFNSQYAERNVTMAEALAVSDNIYAVKTNMLLGPETLAKTAHQFGMTSKLEPVPSLALGTSGVSVLDMTNAYASIASGGSYSDPVFITKVESTDGVVLYKYKKKVKQRFDEKKIGVLTHMMTGMFDGAMSDYATPTGAVMTDKLTRPYAGKSGSTPFDYWMAGFTPSAVSVVWTGYDDGAEITKTEDRARAKVIWSDYMEHIHKGKKPALFTRPDGLTAVAIDLKSGKLASEDCPHGHLMLFESGTEPDQSCPPAVKNDEELLFPDLPDWFR</sequence>
<keyword evidence="13" id="KW-0511">Multifunctional enzyme</keyword>
<evidence type="ECO:0000256" key="6">
    <source>
        <dbReference type="ARBA" id="ARBA00022670"/>
    </source>
</evidence>
<dbReference type="InterPro" id="IPR023346">
    <property type="entry name" value="Lysozyme-like_dom_sf"/>
</dbReference>
<dbReference type="InterPro" id="IPR012338">
    <property type="entry name" value="Beta-lactam/transpept-like"/>
</dbReference>
<accession>A0A177KPA8</accession>
<evidence type="ECO:0000256" key="16">
    <source>
        <dbReference type="ARBA" id="ARBA00049902"/>
    </source>
</evidence>
<evidence type="ECO:0000256" key="7">
    <source>
        <dbReference type="ARBA" id="ARBA00022676"/>
    </source>
</evidence>
<dbReference type="Pfam" id="PF00905">
    <property type="entry name" value="Transpeptidase"/>
    <property type="match status" value="1"/>
</dbReference>
<evidence type="ECO:0000256" key="11">
    <source>
        <dbReference type="ARBA" id="ARBA00022984"/>
    </source>
</evidence>
<gene>
    <name evidence="20" type="ORF">AWH48_07305</name>
</gene>
<comment type="similarity">
    <text evidence="3">In the N-terminal section; belongs to the glycosyltransferase 51 family.</text>
</comment>
<dbReference type="PANTHER" id="PTHR32282:SF11">
    <property type="entry name" value="PENICILLIN-BINDING PROTEIN 1B"/>
    <property type="match status" value="1"/>
</dbReference>
<dbReference type="GO" id="GO:0006508">
    <property type="term" value="P:proteolysis"/>
    <property type="evidence" value="ECO:0007669"/>
    <property type="project" value="UniProtKB-KW"/>
</dbReference>
<keyword evidence="5" id="KW-0121">Carboxypeptidase</keyword>
<dbReference type="Gene3D" id="3.40.710.10">
    <property type="entry name" value="DD-peptidase/beta-lactamase superfamily"/>
    <property type="match status" value="1"/>
</dbReference>
<comment type="caution">
    <text evidence="20">The sequence shown here is derived from an EMBL/GenBank/DDBJ whole genome shotgun (WGS) entry which is preliminary data.</text>
</comment>
<evidence type="ECO:0000259" key="18">
    <source>
        <dbReference type="Pfam" id="PF00905"/>
    </source>
</evidence>
<dbReference type="GO" id="GO:0071555">
    <property type="term" value="P:cell wall organization"/>
    <property type="evidence" value="ECO:0007669"/>
    <property type="project" value="UniProtKB-KW"/>
</dbReference>
<feature type="domain" description="Glycosyl transferase family 51" evidence="19">
    <location>
        <begin position="57"/>
        <end position="229"/>
    </location>
</feature>
<dbReference type="GO" id="GO:0008658">
    <property type="term" value="F:penicillin binding"/>
    <property type="evidence" value="ECO:0007669"/>
    <property type="project" value="InterPro"/>
</dbReference>
<dbReference type="PANTHER" id="PTHR32282">
    <property type="entry name" value="BINDING PROTEIN TRANSPEPTIDASE, PUTATIVE-RELATED"/>
    <property type="match status" value="1"/>
</dbReference>
<dbReference type="InterPro" id="IPR050396">
    <property type="entry name" value="Glycosyltr_51/Transpeptidase"/>
</dbReference>
<evidence type="ECO:0000313" key="21">
    <source>
        <dbReference type="Proteomes" id="UP000077271"/>
    </source>
</evidence>
<evidence type="ECO:0000256" key="3">
    <source>
        <dbReference type="ARBA" id="ARBA00007739"/>
    </source>
</evidence>
<dbReference type="InterPro" id="IPR036950">
    <property type="entry name" value="PBP_transglycosylase"/>
</dbReference>
<feature type="domain" description="Penicillin-binding protein transpeptidase" evidence="18">
    <location>
        <begin position="311"/>
        <end position="549"/>
    </location>
</feature>
<evidence type="ECO:0000256" key="4">
    <source>
        <dbReference type="ARBA" id="ARBA00022475"/>
    </source>
</evidence>
<dbReference type="SUPFAM" id="SSF56601">
    <property type="entry name" value="beta-lactamase/transpeptidase-like"/>
    <property type="match status" value="1"/>
</dbReference>
<dbReference type="FunFam" id="1.10.3810.10:FF:000001">
    <property type="entry name" value="Penicillin-binding protein 1A"/>
    <property type="match status" value="1"/>
</dbReference>
<keyword evidence="12 17" id="KW-0472">Membrane</keyword>
<comment type="catalytic activity">
    <reaction evidence="16">
        <text>[GlcNAc-(1-&gt;4)-Mur2Ac(oyl-L-Ala-gamma-D-Glu-L-Lys-D-Ala-D-Ala)](n)-di-trans,octa-cis-undecaprenyl diphosphate + beta-D-GlcNAc-(1-&gt;4)-Mur2Ac(oyl-L-Ala-gamma-D-Glu-L-Lys-D-Ala-D-Ala)-di-trans,octa-cis-undecaprenyl diphosphate = [GlcNAc-(1-&gt;4)-Mur2Ac(oyl-L-Ala-gamma-D-Glu-L-Lys-D-Ala-D-Ala)](n+1)-di-trans,octa-cis-undecaprenyl diphosphate + di-trans,octa-cis-undecaprenyl diphosphate + H(+)</text>
        <dbReference type="Rhea" id="RHEA:23708"/>
        <dbReference type="Rhea" id="RHEA-COMP:9602"/>
        <dbReference type="Rhea" id="RHEA-COMP:9603"/>
        <dbReference type="ChEBI" id="CHEBI:15378"/>
        <dbReference type="ChEBI" id="CHEBI:58405"/>
        <dbReference type="ChEBI" id="CHEBI:60033"/>
        <dbReference type="ChEBI" id="CHEBI:78435"/>
        <dbReference type="EC" id="2.4.99.28"/>
    </reaction>
</comment>
<name>A0A177KPA8_9BACI</name>
<evidence type="ECO:0000256" key="12">
    <source>
        <dbReference type="ARBA" id="ARBA00023136"/>
    </source>
</evidence>
<evidence type="ECO:0000256" key="17">
    <source>
        <dbReference type="SAM" id="Phobius"/>
    </source>
</evidence>
<comment type="subcellular location">
    <subcellularLocation>
        <location evidence="1">Cell membrane</location>
    </subcellularLocation>
</comment>
<evidence type="ECO:0000256" key="1">
    <source>
        <dbReference type="ARBA" id="ARBA00004236"/>
    </source>
</evidence>
<keyword evidence="14" id="KW-0961">Cell wall biogenesis/degradation</keyword>
<feature type="transmembrane region" description="Helical" evidence="17">
    <location>
        <begin position="12"/>
        <end position="33"/>
    </location>
</feature>
<dbReference type="InterPro" id="IPR001264">
    <property type="entry name" value="Glyco_trans_51"/>
</dbReference>
<evidence type="ECO:0000256" key="8">
    <source>
        <dbReference type="ARBA" id="ARBA00022679"/>
    </source>
</evidence>
<dbReference type="GO" id="GO:0009002">
    <property type="term" value="F:serine-type D-Ala-D-Ala carboxypeptidase activity"/>
    <property type="evidence" value="ECO:0007669"/>
    <property type="project" value="UniProtKB-EC"/>
</dbReference>
<keyword evidence="4" id="KW-1003">Cell membrane</keyword>
<comment type="similarity">
    <text evidence="2">In the C-terminal section; belongs to the transpeptidase family.</text>
</comment>
<evidence type="ECO:0000313" key="20">
    <source>
        <dbReference type="EMBL" id="OAH54401.1"/>
    </source>
</evidence>
<keyword evidence="8" id="KW-0808">Transferase</keyword>
<dbReference type="Proteomes" id="UP000077271">
    <property type="component" value="Unassembled WGS sequence"/>
</dbReference>
<dbReference type="GO" id="GO:0005886">
    <property type="term" value="C:plasma membrane"/>
    <property type="evidence" value="ECO:0007669"/>
    <property type="project" value="UniProtKB-SubCell"/>
</dbReference>
<comment type="catalytic activity">
    <reaction evidence="15">
        <text>Preferential cleavage: (Ac)2-L-Lys-D-Ala-|-D-Ala. Also transpeptidation of peptidyl-alanyl moieties that are N-acyl substituents of D-alanine.</text>
        <dbReference type="EC" id="3.4.16.4"/>
    </reaction>
</comment>
<dbReference type="Pfam" id="PF00912">
    <property type="entry name" value="Transgly"/>
    <property type="match status" value="1"/>
</dbReference>
<dbReference type="Gene3D" id="1.10.3810.10">
    <property type="entry name" value="Biosynthetic peptidoglycan transglycosylase-like"/>
    <property type="match status" value="1"/>
</dbReference>